<gene>
    <name evidence="1" type="ORF">QFC20_004595</name>
</gene>
<sequence length="506" mass="54360">MPYTLQLDDASLLILLGIIAIALFSRSGLLTAQPSAHPLVFARQGEPSATRVKGKSPVYKHWSGTSGAGLRPENGVTGLKEVLKARDGKVFVDDAEVDLWSASKRLYTGLNKLLAGSTSSPSAPILAFLPSSSTKETFLPTLLLNLVPAHNDSEKRYHLVTITAASHIVHAFQDGGEVPLVYTNPRDVQTVLDATIKSEGYIIVPSSNGVTPELKKRVSARGWQLTTLEDVMAPETLSAKMESGKPSDPSALHSVHYITGPDGVPERRTMTNQTITASLVSLLALFPVSAKPTRKHIVLTSVDLAQPVGLAIVVLAIYKAKGVRWIESMDSIYRVATAQDDEYLAFLSTQQLNTLTKQIVKSAAAHPLYPLVKRRKEAALLEGSISRAGWMENMVFGRKRGWAERLSSVVLVDAGGPTTLSPDELRDAFIHFSAPIIRTCTTQSSASPVCATLYHDLQLVPFVESGEAKMHVGPPAVGVEVELRGDGVEVLDVGGDPRGANKADQG</sequence>
<dbReference type="Proteomes" id="UP001230649">
    <property type="component" value="Unassembled WGS sequence"/>
</dbReference>
<reference evidence="1" key="1">
    <citation type="submission" date="2023-04" db="EMBL/GenBank/DDBJ databases">
        <title>Draft Genome sequencing of Naganishia species isolated from polar environments using Oxford Nanopore Technology.</title>
        <authorList>
            <person name="Leo P."/>
            <person name="Venkateswaran K."/>
        </authorList>
    </citation>
    <scope>NUCLEOTIDE SEQUENCE</scope>
    <source>
        <strain evidence="1">MNA-CCFEE 5262</strain>
    </source>
</reference>
<dbReference type="EMBL" id="JASBWS010000055">
    <property type="protein sequence ID" value="KAJ9104158.1"/>
    <property type="molecule type" value="Genomic_DNA"/>
</dbReference>
<organism evidence="1 2">
    <name type="scientific">Naganishia adeliensis</name>
    <dbReference type="NCBI Taxonomy" id="92952"/>
    <lineage>
        <taxon>Eukaryota</taxon>
        <taxon>Fungi</taxon>
        <taxon>Dikarya</taxon>
        <taxon>Basidiomycota</taxon>
        <taxon>Agaricomycotina</taxon>
        <taxon>Tremellomycetes</taxon>
        <taxon>Filobasidiales</taxon>
        <taxon>Filobasidiaceae</taxon>
        <taxon>Naganishia</taxon>
    </lineage>
</organism>
<comment type="caution">
    <text evidence="1">The sequence shown here is derived from an EMBL/GenBank/DDBJ whole genome shotgun (WGS) entry which is preliminary data.</text>
</comment>
<name>A0ACC2VYA3_9TREE</name>
<evidence type="ECO:0000313" key="2">
    <source>
        <dbReference type="Proteomes" id="UP001230649"/>
    </source>
</evidence>
<proteinExistence type="predicted"/>
<evidence type="ECO:0000313" key="1">
    <source>
        <dbReference type="EMBL" id="KAJ9104158.1"/>
    </source>
</evidence>
<keyword evidence="2" id="KW-1185">Reference proteome</keyword>
<accession>A0ACC2VYA3</accession>
<protein>
    <submittedName>
        <fullName evidence="1">Uncharacterized protein</fullName>
    </submittedName>
</protein>